<name>A0ABQ2SBX9_9DEIO</name>
<keyword evidence="2" id="KW-1185">Reference proteome</keyword>
<gene>
    <name evidence="1" type="ORF">GCM10008960_41600</name>
</gene>
<accession>A0ABQ2SBX9</accession>
<evidence type="ECO:0000313" key="1">
    <source>
        <dbReference type="EMBL" id="GGS11301.1"/>
    </source>
</evidence>
<dbReference type="EMBL" id="BMQN01000034">
    <property type="protein sequence ID" value="GGS11301.1"/>
    <property type="molecule type" value="Genomic_DNA"/>
</dbReference>
<reference evidence="2" key="1">
    <citation type="journal article" date="2019" name="Int. J. Syst. Evol. Microbiol.">
        <title>The Global Catalogue of Microorganisms (GCM) 10K type strain sequencing project: providing services to taxonomists for standard genome sequencing and annotation.</title>
        <authorList>
            <consortium name="The Broad Institute Genomics Platform"/>
            <consortium name="The Broad Institute Genome Sequencing Center for Infectious Disease"/>
            <person name="Wu L."/>
            <person name="Ma J."/>
        </authorList>
    </citation>
    <scope>NUCLEOTIDE SEQUENCE [LARGE SCALE GENOMIC DNA]</scope>
    <source>
        <strain evidence="2">JCM 31405</strain>
    </source>
</reference>
<dbReference type="Proteomes" id="UP000644548">
    <property type="component" value="Unassembled WGS sequence"/>
</dbReference>
<evidence type="ECO:0000313" key="2">
    <source>
        <dbReference type="Proteomes" id="UP000644548"/>
    </source>
</evidence>
<comment type="caution">
    <text evidence="1">The sequence shown here is derived from an EMBL/GenBank/DDBJ whole genome shotgun (WGS) entry which is preliminary data.</text>
</comment>
<proteinExistence type="predicted"/>
<organism evidence="1 2">
    <name type="scientific">Deinococcus sedimenti</name>
    <dbReference type="NCBI Taxonomy" id="1867090"/>
    <lineage>
        <taxon>Bacteria</taxon>
        <taxon>Thermotogati</taxon>
        <taxon>Deinococcota</taxon>
        <taxon>Deinococci</taxon>
        <taxon>Deinococcales</taxon>
        <taxon>Deinococcaceae</taxon>
        <taxon>Deinococcus</taxon>
    </lineage>
</organism>
<sequence length="114" mass="12909">MDRSDPRREQQYGEALVSRLLKAHPAGRWMGLVADREFIGGAWFRFLRRKDIKRAIRIRKNAMADELRVDAWFGDLKVGEVSCERGNVYGEVMQVVATRSPAGDPVAIATDFSV</sequence>
<evidence type="ECO:0008006" key="3">
    <source>
        <dbReference type="Google" id="ProtNLM"/>
    </source>
</evidence>
<protein>
    <recommendedName>
        <fullName evidence="3">Transposase</fullName>
    </recommendedName>
</protein>